<reference evidence="1" key="2">
    <citation type="submission" date="2022-06" db="UniProtKB">
        <authorList>
            <consortium name="EnsemblMetazoa"/>
        </authorList>
    </citation>
    <scope>IDENTIFICATION</scope>
    <source>
        <strain evidence="1">PS312</strain>
    </source>
</reference>
<proteinExistence type="predicted"/>
<reference evidence="2" key="1">
    <citation type="journal article" date="2008" name="Nat. Genet.">
        <title>The Pristionchus pacificus genome provides a unique perspective on nematode lifestyle and parasitism.</title>
        <authorList>
            <person name="Dieterich C."/>
            <person name="Clifton S.W."/>
            <person name="Schuster L.N."/>
            <person name="Chinwalla A."/>
            <person name="Delehaunty K."/>
            <person name="Dinkelacker I."/>
            <person name="Fulton L."/>
            <person name="Fulton R."/>
            <person name="Godfrey J."/>
            <person name="Minx P."/>
            <person name="Mitreva M."/>
            <person name="Roeseler W."/>
            <person name="Tian H."/>
            <person name="Witte H."/>
            <person name="Yang S.P."/>
            <person name="Wilson R.K."/>
            <person name="Sommer R.J."/>
        </authorList>
    </citation>
    <scope>NUCLEOTIDE SEQUENCE [LARGE SCALE GENOMIC DNA]</scope>
    <source>
        <strain evidence="2">PS312</strain>
    </source>
</reference>
<dbReference type="Proteomes" id="UP000005239">
    <property type="component" value="Unassembled WGS sequence"/>
</dbReference>
<evidence type="ECO:0000313" key="2">
    <source>
        <dbReference type="Proteomes" id="UP000005239"/>
    </source>
</evidence>
<sequence length="85" mass="9191">DAPPCPYSKATVLPTSCKVRIPACARARLPYPGWSTERKGCGAVTRLPYPHSSTVLPSTRASACVRLVKEVDCDCDLTVLPYVKV</sequence>
<evidence type="ECO:0000313" key="1">
    <source>
        <dbReference type="EnsemblMetazoa" id="PPA33415.1"/>
    </source>
</evidence>
<accession>A0A8R1ULY4</accession>
<protein>
    <submittedName>
        <fullName evidence="1">Uncharacterized protein</fullName>
    </submittedName>
</protein>
<name>A0A2A6BV36_PRIPA</name>
<organism evidence="1 2">
    <name type="scientific">Pristionchus pacificus</name>
    <name type="common">Parasitic nematode worm</name>
    <dbReference type="NCBI Taxonomy" id="54126"/>
    <lineage>
        <taxon>Eukaryota</taxon>
        <taxon>Metazoa</taxon>
        <taxon>Ecdysozoa</taxon>
        <taxon>Nematoda</taxon>
        <taxon>Chromadorea</taxon>
        <taxon>Rhabditida</taxon>
        <taxon>Rhabditina</taxon>
        <taxon>Diplogasteromorpha</taxon>
        <taxon>Diplogasteroidea</taxon>
        <taxon>Neodiplogasteridae</taxon>
        <taxon>Pristionchus</taxon>
    </lineage>
</organism>
<dbReference type="EnsemblMetazoa" id="PPA33415.1">
    <property type="protein sequence ID" value="PPA33415.1"/>
    <property type="gene ID" value="WBGene00206275"/>
</dbReference>
<accession>A0A2A6BV36</accession>
<keyword evidence="2" id="KW-1185">Reference proteome</keyword>
<gene>
    <name evidence="1" type="primary">WBGene00206275</name>
</gene>
<dbReference type="AlphaFoldDB" id="A0A2A6BV36"/>